<feature type="signal peptide" evidence="7">
    <location>
        <begin position="1"/>
        <end position="18"/>
    </location>
</feature>
<dbReference type="InterPro" id="IPR019577">
    <property type="entry name" value="SPARC/Testican_Ca-bd-dom"/>
</dbReference>
<dbReference type="GO" id="GO:0005615">
    <property type="term" value="C:extracellular space"/>
    <property type="evidence" value="ECO:0007669"/>
    <property type="project" value="TreeGrafter"/>
</dbReference>
<sequence>MSFSRVVILLCVVAVVLASKHKSKHQQMKASRHEMRGAKKALESLSYTKEEQIYSIDGYKEEPEESINDVTDKCNTLPCPPGETCYIDRDGAPYCDCVEFCIEEDGDPFIQVCSTGNVTYRSQCELYRLRCVNPREMDAEHLDYFGPCKIMEQCNPADLATFPQRMRTWFLEVMKELSGLTEEQGGLDEEEREFEKLAEAETKPWRRPLHWKFFNMDIAPNDFHLSESELMPMRAQLLPMEPCTDAFIASCDTNDDDLISIVEWGTCMGLNEEEILY</sequence>
<dbReference type="Gene3D" id="3.30.60.30">
    <property type="match status" value="1"/>
</dbReference>
<dbReference type="InterPro" id="IPR018247">
    <property type="entry name" value="EF_Hand_1_Ca_BS"/>
</dbReference>
<dbReference type="OrthoDB" id="9972865at2759"/>
<evidence type="ECO:0000313" key="9">
    <source>
        <dbReference type="EnsemblMetazoa" id="XP_038060164.1"/>
    </source>
</evidence>
<proteinExistence type="predicted"/>
<dbReference type="SUPFAM" id="SSF47473">
    <property type="entry name" value="EF-hand"/>
    <property type="match status" value="1"/>
</dbReference>
<reference evidence="9" key="1">
    <citation type="submission" date="2022-11" db="UniProtKB">
        <authorList>
            <consortium name="EnsemblMetazoa"/>
        </authorList>
    </citation>
    <scope>IDENTIFICATION</scope>
</reference>
<comment type="subcellular location">
    <subcellularLocation>
        <location evidence="1">Secreted</location>
    </subcellularLocation>
</comment>
<protein>
    <recommendedName>
        <fullName evidence="8">Kazal-like domain-containing protein</fullName>
    </recommendedName>
</protein>
<dbReference type="PANTHER" id="PTHR13866">
    <property type="entry name" value="SPARC OSTEONECTIN"/>
    <property type="match status" value="1"/>
</dbReference>
<dbReference type="RefSeq" id="XP_038060164.1">
    <property type="nucleotide sequence ID" value="XM_038204236.1"/>
</dbReference>
<evidence type="ECO:0000256" key="5">
    <source>
        <dbReference type="ARBA" id="ARBA00023157"/>
    </source>
</evidence>
<keyword evidence="10" id="KW-1185">Reference proteome</keyword>
<dbReference type="GeneID" id="119731171"/>
<name>A0A914A9S7_PATMI</name>
<dbReference type="Pfam" id="PF07648">
    <property type="entry name" value="Kazal_2"/>
    <property type="match status" value="1"/>
</dbReference>
<evidence type="ECO:0000256" key="1">
    <source>
        <dbReference type="ARBA" id="ARBA00004613"/>
    </source>
</evidence>
<dbReference type="InterPro" id="IPR002350">
    <property type="entry name" value="Kazal_dom"/>
</dbReference>
<feature type="chain" id="PRO_5037252483" description="Kazal-like domain-containing protein" evidence="7">
    <location>
        <begin position="19"/>
        <end position="277"/>
    </location>
</feature>
<dbReference type="SUPFAM" id="SSF100895">
    <property type="entry name" value="Kazal-type serine protease inhibitors"/>
    <property type="match status" value="1"/>
</dbReference>
<dbReference type="GO" id="GO:0005509">
    <property type="term" value="F:calcium ion binding"/>
    <property type="evidence" value="ECO:0007669"/>
    <property type="project" value="InterPro"/>
</dbReference>
<dbReference type="EnsemblMetazoa" id="XM_038204236.1">
    <property type="protein sequence ID" value="XP_038060164.1"/>
    <property type="gene ID" value="LOC119731171"/>
</dbReference>
<dbReference type="InterPro" id="IPR011992">
    <property type="entry name" value="EF-hand-dom_pair"/>
</dbReference>
<dbReference type="AlphaFoldDB" id="A0A914A9S7"/>
<dbReference type="Pfam" id="PF10591">
    <property type="entry name" value="SPARC_Ca_bdg"/>
    <property type="match status" value="1"/>
</dbReference>
<accession>A0A914A9S7</accession>
<dbReference type="OMA" id="CTDELMA"/>
<evidence type="ECO:0000256" key="4">
    <source>
        <dbReference type="ARBA" id="ARBA00022837"/>
    </source>
</evidence>
<dbReference type="PANTHER" id="PTHR13866:SF14">
    <property type="entry name" value="BM-40"/>
    <property type="match status" value="1"/>
</dbReference>
<dbReference type="InterPro" id="IPR036058">
    <property type="entry name" value="Kazal_dom_sf"/>
</dbReference>
<evidence type="ECO:0000313" key="10">
    <source>
        <dbReference type="Proteomes" id="UP000887568"/>
    </source>
</evidence>
<evidence type="ECO:0000256" key="7">
    <source>
        <dbReference type="SAM" id="SignalP"/>
    </source>
</evidence>
<keyword evidence="2" id="KW-0964">Secreted</keyword>
<evidence type="ECO:0000256" key="2">
    <source>
        <dbReference type="ARBA" id="ARBA00022525"/>
    </source>
</evidence>
<feature type="domain" description="Kazal-like" evidence="8">
    <location>
        <begin position="96"/>
        <end position="150"/>
    </location>
</feature>
<dbReference type="Gene3D" id="1.10.238.10">
    <property type="entry name" value="EF-hand"/>
    <property type="match status" value="1"/>
</dbReference>
<evidence type="ECO:0000256" key="6">
    <source>
        <dbReference type="ARBA" id="ARBA00023180"/>
    </source>
</evidence>
<dbReference type="PROSITE" id="PS51465">
    <property type="entry name" value="KAZAL_2"/>
    <property type="match status" value="1"/>
</dbReference>
<organism evidence="9 10">
    <name type="scientific">Patiria miniata</name>
    <name type="common">Bat star</name>
    <name type="synonym">Asterina miniata</name>
    <dbReference type="NCBI Taxonomy" id="46514"/>
    <lineage>
        <taxon>Eukaryota</taxon>
        <taxon>Metazoa</taxon>
        <taxon>Echinodermata</taxon>
        <taxon>Eleutherozoa</taxon>
        <taxon>Asterozoa</taxon>
        <taxon>Asteroidea</taxon>
        <taxon>Valvatacea</taxon>
        <taxon>Valvatida</taxon>
        <taxon>Asterinidae</taxon>
        <taxon>Patiria</taxon>
    </lineage>
</organism>
<keyword evidence="5" id="KW-1015">Disulfide bond</keyword>
<dbReference type="SMART" id="SM00280">
    <property type="entry name" value="KAZAL"/>
    <property type="match status" value="1"/>
</dbReference>
<dbReference type="GO" id="GO:0005518">
    <property type="term" value="F:collagen binding"/>
    <property type="evidence" value="ECO:0007669"/>
    <property type="project" value="TreeGrafter"/>
</dbReference>
<evidence type="ECO:0000256" key="3">
    <source>
        <dbReference type="ARBA" id="ARBA00022729"/>
    </source>
</evidence>
<dbReference type="GO" id="GO:0050840">
    <property type="term" value="F:extracellular matrix binding"/>
    <property type="evidence" value="ECO:0007669"/>
    <property type="project" value="TreeGrafter"/>
</dbReference>
<keyword evidence="6" id="KW-0325">Glycoprotein</keyword>
<keyword evidence="4" id="KW-0106">Calcium</keyword>
<dbReference type="PROSITE" id="PS00018">
    <property type="entry name" value="EF_HAND_1"/>
    <property type="match status" value="1"/>
</dbReference>
<keyword evidence="3 7" id="KW-0732">Signal</keyword>
<evidence type="ECO:0000259" key="8">
    <source>
        <dbReference type="PROSITE" id="PS51465"/>
    </source>
</evidence>
<dbReference type="Proteomes" id="UP000887568">
    <property type="component" value="Unplaced"/>
</dbReference>